<evidence type="ECO:0000256" key="1">
    <source>
        <dbReference type="ARBA" id="ARBA00006484"/>
    </source>
</evidence>
<organism evidence="4 5">
    <name type="scientific">Aspergillus heteromorphus CBS 117.55</name>
    <dbReference type="NCBI Taxonomy" id="1448321"/>
    <lineage>
        <taxon>Eukaryota</taxon>
        <taxon>Fungi</taxon>
        <taxon>Dikarya</taxon>
        <taxon>Ascomycota</taxon>
        <taxon>Pezizomycotina</taxon>
        <taxon>Eurotiomycetes</taxon>
        <taxon>Eurotiomycetidae</taxon>
        <taxon>Eurotiales</taxon>
        <taxon>Aspergillaceae</taxon>
        <taxon>Aspergillus</taxon>
        <taxon>Aspergillus subgen. Circumdati</taxon>
    </lineage>
</organism>
<dbReference type="OrthoDB" id="37659at2759"/>
<reference evidence="4 5" key="1">
    <citation type="submission" date="2016-12" db="EMBL/GenBank/DDBJ databases">
        <title>The genomes of Aspergillus section Nigri reveals drivers in fungal speciation.</title>
        <authorList>
            <consortium name="DOE Joint Genome Institute"/>
            <person name="Vesth T.C."/>
            <person name="Nybo J."/>
            <person name="Theobald S."/>
            <person name="Brandl J."/>
            <person name="Frisvad J.C."/>
            <person name="Nielsen K.F."/>
            <person name="Lyhne E.K."/>
            <person name="Kogle M.E."/>
            <person name="Kuo A."/>
            <person name="Riley R."/>
            <person name="Clum A."/>
            <person name="Nolan M."/>
            <person name="Lipzen A."/>
            <person name="Salamov A."/>
            <person name="Henrissat B."/>
            <person name="Wiebenga A."/>
            <person name="De Vries R.P."/>
            <person name="Grigoriev I.V."/>
            <person name="Mortensen U.H."/>
            <person name="Andersen M.R."/>
            <person name="Baker S.E."/>
        </authorList>
    </citation>
    <scope>NUCLEOTIDE SEQUENCE [LARGE SCALE GENOMIC DNA]</scope>
    <source>
        <strain evidence="4 5">CBS 117.55</strain>
    </source>
</reference>
<comment type="similarity">
    <text evidence="1">Belongs to the short-chain dehydrogenases/reductases (SDR) family.</text>
</comment>
<dbReference type="InterPro" id="IPR002347">
    <property type="entry name" value="SDR_fam"/>
</dbReference>
<dbReference type="AlphaFoldDB" id="A0A317V9V5"/>
<dbReference type="GO" id="GO:0016491">
    <property type="term" value="F:oxidoreductase activity"/>
    <property type="evidence" value="ECO:0007669"/>
    <property type="project" value="UniProtKB-KW"/>
</dbReference>
<dbReference type="InterPro" id="IPR036291">
    <property type="entry name" value="NAD(P)-bd_dom_sf"/>
</dbReference>
<dbReference type="PANTHER" id="PTHR43669">
    <property type="entry name" value="5-KETO-D-GLUCONATE 5-REDUCTASE"/>
    <property type="match status" value="1"/>
</dbReference>
<dbReference type="InterPro" id="IPR020904">
    <property type="entry name" value="Sc_DH/Rdtase_CS"/>
</dbReference>
<accession>A0A317V9V5</accession>
<evidence type="ECO:0000313" key="5">
    <source>
        <dbReference type="Proteomes" id="UP000247233"/>
    </source>
</evidence>
<keyword evidence="5" id="KW-1185">Reference proteome</keyword>
<dbReference type="STRING" id="1448321.A0A317V9V5"/>
<name>A0A317V9V5_9EURO</name>
<evidence type="ECO:0000313" key="4">
    <source>
        <dbReference type="EMBL" id="PWY70996.1"/>
    </source>
</evidence>
<keyword evidence="3" id="KW-0560">Oxidoreductase</keyword>
<evidence type="ECO:0000256" key="3">
    <source>
        <dbReference type="ARBA" id="ARBA00023002"/>
    </source>
</evidence>
<dbReference type="Pfam" id="PF00106">
    <property type="entry name" value="adh_short"/>
    <property type="match status" value="1"/>
</dbReference>
<dbReference type="PROSITE" id="PS00061">
    <property type="entry name" value="ADH_SHORT"/>
    <property type="match status" value="1"/>
</dbReference>
<dbReference type="RefSeq" id="XP_025396098.1">
    <property type="nucleotide sequence ID" value="XM_025539617.1"/>
</dbReference>
<comment type="caution">
    <text evidence="4">The sequence shown here is derived from an EMBL/GenBank/DDBJ whole genome shotgun (WGS) entry which is preliminary data.</text>
</comment>
<keyword evidence="2" id="KW-0521">NADP</keyword>
<evidence type="ECO:0000256" key="2">
    <source>
        <dbReference type="ARBA" id="ARBA00022857"/>
    </source>
</evidence>
<gene>
    <name evidence="4" type="ORF">BO70DRAFT_298807</name>
</gene>
<dbReference type="GeneID" id="37061854"/>
<dbReference type="VEuPathDB" id="FungiDB:BO70DRAFT_298807"/>
<dbReference type="Proteomes" id="UP000247233">
    <property type="component" value="Unassembled WGS sequence"/>
</dbReference>
<proteinExistence type="inferred from homology"/>
<dbReference type="GO" id="GO:0044550">
    <property type="term" value="P:secondary metabolite biosynthetic process"/>
    <property type="evidence" value="ECO:0007669"/>
    <property type="project" value="UniProtKB-ARBA"/>
</dbReference>
<dbReference type="EMBL" id="MSFL01000029">
    <property type="protein sequence ID" value="PWY70996.1"/>
    <property type="molecule type" value="Genomic_DNA"/>
</dbReference>
<sequence length="245" mass="27092">MRGRFVLLTLYRLQRGKGVIVVGRRQDRLDAFVKEHGEDKAKRVAFDIGNLDKIPEFAAEVMQQSPDIDSVFINAGTQTPLDLTKPFDLSGFHEEIKINFSSFVALTHAFLPYPQKKSDPTSFVYTGSLLSIVPGAWIPAYSASKAALNAFAMCLRDQLRHSTVKVIERSPPVVQTELHDWMGESGCSFGMPLAAFTERAYEGLAAGKDEVIVDSIGHADVFNDIVDKRRAAFTDLAKMLRGGEP</sequence>
<dbReference type="PANTHER" id="PTHR43669:SF15">
    <property type="entry name" value="OXIDOREDUCTASE, SHORT-CHAIN DEHYDROGENASE_REDUCTASE FAMILY (AFU_ORTHOLOGUE AFUA_1G01330)"/>
    <property type="match status" value="1"/>
</dbReference>
<dbReference type="SUPFAM" id="SSF51735">
    <property type="entry name" value="NAD(P)-binding Rossmann-fold domains"/>
    <property type="match status" value="1"/>
</dbReference>
<protein>
    <submittedName>
        <fullName evidence="4">Oxidoreductase</fullName>
    </submittedName>
</protein>
<dbReference type="Gene3D" id="3.40.50.720">
    <property type="entry name" value="NAD(P)-binding Rossmann-like Domain"/>
    <property type="match status" value="1"/>
</dbReference>